<evidence type="ECO:0000313" key="3">
    <source>
        <dbReference type="EMBL" id="KYP48586.1"/>
    </source>
</evidence>
<dbReference type="NCBIfam" id="NF005559">
    <property type="entry name" value="PRK07231.1"/>
    <property type="match status" value="1"/>
</dbReference>
<dbReference type="STRING" id="3821.A0A151S1C5"/>
<dbReference type="PRINTS" id="PR00080">
    <property type="entry name" value="SDRFAMILY"/>
</dbReference>
<dbReference type="Proteomes" id="UP000075243">
    <property type="component" value="Unassembled WGS sequence"/>
</dbReference>
<dbReference type="PANTHER" id="PTHR43180:SF45">
    <property type="entry name" value="SECOISOLARICIRESINOL DEHYDROGENASE-LIKE ISOFORM X1"/>
    <property type="match status" value="1"/>
</dbReference>
<dbReference type="AlphaFoldDB" id="A0A151S1C5"/>
<dbReference type="PRINTS" id="PR00081">
    <property type="entry name" value="GDHRDH"/>
</dbReference>
<dbReference type="Gramene" id="C.cajan_26955.t">
    <property type="protein sequence ID" value="C.cajan_26955.t"/>
    <property type="gene ID" value="C.cajan_26955"/>
</dbReference>
<dbReference type="SUPFAM" id="SSF51735">
    <property type="entry name" value="NAD(P)-binding Rossmann-fold domains"/>
    <property type="match status" value="1"/>
</dbReference>
<dbReference type="InterPro" id="IPR002347">
    <property type="entry name" value="SDR_fam"/>
</dbReference>
<keyword evidence="2" id="KW-0560">Oxidoreductase</keyword>
<name>A0A151S1C5_CAJCA</name>
<organism evidence="3 4">
    <name type="scientific">Cajanus cajan</name>
    <name type="common">Pigeon pea</name>
    <name type="synonym">Cajanus indicus</name>
    <dbReference type="NCBI Taxonomy" id="3821"/>
    <lineage>
        <taxon>Eukaryota</taxon>
        <taxon>Viridiplantae</taxon>
        <taxon>Streptophyta</taxon>
        <taxon>Embryophyta</taxon>
        <taxon>Tracheophyta</taxon>
        <taxon>Spermatophyta</taxon>
        <taxon>Magnoliopsida</taxon>
        <taxon>eudicotyledons</taxon>
        <taxon>Gunneridae</taxon>
        <taxon>Pentapetalae</taxon>
        <taxon>rosids</taxon>
        <taxon>fabids</taxon>
        <taxon>Fabales</taxon>
        <taxon>Fabaceae</taxon>
        <taxon>Papilionoideae</taxon>
        <taxon>50 kb inversion clade</taxon>
        <taxon>NPAAA clade</taxon>
        <taxon>indigoferoid/millettioid clade</taxon>
        <taxon>Phaseoleae</taxon>
        <taxon>Cajanus</taxon>
    </lineage>
</organism>
<dbReference type="Gene3D" id="3.40.50.720">
    <property type="entry name" value="NAD(P)-binding Rossmann-like Domain"/>
    <property type="match status" value="1"/>
</dbReference>
<dbReference type="EMBL" id="KQ483496">
    <property type="protein sequence ID" value="KYP48586.1"/>
    <property type="molecule type" value="Genomic_DNA"/>
</dbReference>
<dbReference type="InterPro" id="IPR020904">
    <property type="entry name" value="Sc_DH/Rdtase_CS"/>
</dbReference>
<protein>
    <submittedName>
        <fullName evidence="3">Momilactone A synthase</fullName>
    </submittedName>
</protein>
<comment type="similarity">
    <text evidence="1">Belongs to the short-chain dehydrogenases/reductases (SDR) family.</text>
</comment>
<keyword evidence="4" id="KW-1185">Reference proteome</keyword>
<evidence type="ECO:0000256" key="2">
    <source>
        <dbReference type="ARBA" id="ARBA00023002"/>
    </source>
</evidence>
<dbReference type="PROSITE" id="PS00061">
    <property type="entry name" value="ADH_SHORT"/>
    <property type="match status" value="1"/>
</dbReference>
<dbReference type="Pfam" id="PF13561">
    <property type="entry name" value="adh_short_C2"/>
    <property type="match status" value="1"/>
</dbReference>
<dbReference type="InterPro" id="IPR036291">
    <property type="entry name" value="NAD(P)-bd_dom_sf"/>
</dbReference>
<dbReference type="GO" id="GO:0016491">
    <property type="term" value="F:oxidoreductase activity"/>
    <property type="evidence" value="ECO:0007669"/>
    <property type="project" value="UniProtKB-KW"/>
</dbReference>
<dbReference type="PANTHER" id="PTHR43180">
    <property type="entry name" value="3-OXOACYL-(ACYL-CARRIER-PROTEIN) REDUCTASE (AFU_ORTHOLOGUE AFUA_6G11210)"/>
    <property type="match status" value="1"/>
</dbReference>
<proteinExistence type="inferred from homology"/>
<sequence length="276" mass="29102">MIVNFKREICRLEGKVAIITGGASGIGAATAKLFVEHGAKVIIGDVQDELGHSLCKSLGANTPIHYVHCDVTSDSDVENLVDVAVSNYGNLHIMYNNAGISGDPNRSIATSNNDAFKRVFDVNVYGAFLGAKHAARVMIPAKSGVILFTSSVASILGGQTTHAYAASKHAVVGLMKNLCVELGEHGIRVNCVCPGGVPTPMLNNALKMNKKETQEVLCKIAVLKGSVLEVEDIARAALYLCSDEAKFVSGVNLVLDGGYSTTNMSFISALVNNNHA</sequence>
<evidence type="ECO:0000313" key="4">
    <source>
        <dbReference type="Proteomes" id="UP000075243"/>
    </source>
</evidence>
<reference evidence="3" key="1">
    <citation type="journal article" date="2012" name="Nat. Biotechnol.">
        <title>Draft genome sequence of pigeonpea (Cajanus cajan), an orphan legume crop of resource-poor farmers.</title>
        <authorList>
            <person name="Varshney R.K."/>
            <person name="Chen W."/>
            <person name="Li Y."/>
            <person name="Bharti A.K."/>
            <person name="Saxena R.K."/>
            <person name="Schlueter J.A."/>
            <person name="Donoghue M.T."/>
            <person name="Azam S."/>
            <person name="Fan G."/>
            <person name="Whaley A.M."/>
            <person name="Farmer A.D."/>
            <person name="Sheridan J."/>
            <person name="Iwata A."/>
            <person name="Tuteja R."/>
            <person name="Penmetsa R.V."/>
            <person name="Wu W."/>
            <person name="Upadhyaya H.D."/>
            <person name="Yang S.P."/>
            <person name="Shah T."/>
            <person name="Saxena K.B."/>
            <person name="Michael T."/>
            <person name="McCombie W.R."/>
            <person name="Yang B."/>
            <person name="Zhang G."/>
            <person name="Yang H."/>
            <person name="Wang J."/>
            <person name="Spillane C."/>
            <person name="Cook D.R."/>
            <person name="May G.D."/>
            <person name="Xu X."/>
            <person name="Jackson S.A."/>
        </authorList>
    </citation>
    <scope>NUCLEOTIDE SEQUENCE [LARGE SCALE GENOMIC DNA]</scope>
</reference>
<gene>
    <name evidence="3" type="ORF">KK1_029738</name>
</gene>
<evidence type="ECO:0000256" key="1">
    <source>
        <dbReference type="ARBA" id="ARBA00006484"/>
    </source>
</evidence>
<accession>A0A151S1C5</accession>
<dbReference type="OMA" id="EYYRIDV"/>
<dbReference type="FunFam" id="3.40.50.720:FF:000084">
    <property type="entry name" value="Short-chain dehydrogenase reductase"/>
    <property type="match status" value="1"/>
</dbReference>